<reference evidence="2 3" key="1">
    <citation type="journal article" date="2014" name="Proc. Natl. Acad. Sci. U.S.A.">
        <title>Functional characterization of flavobacteria rhodopsins reveals a unique class of light-driven chloride pump in bacteria.</title>
        <authorList>
            <person name="Yoshizawa S."/>
            <person name="Kumagai Y."/>
            <person name="Kim H."/>
            <person name="Ogura Y."/>
            <person name="Hayashi T."/>
            <person name="Iwasaki W."/>
            <person name="DeLong E.F."/>
            <person name="Kogure K."/>
        </authorList>
    </citation>
    <scope>NUCLEOTIDE SEQUENCE [LARGE SCALE GENOMIC DNA]</scope>
    <source>
        <strain evidence="2 3">S1-08</strain>
    </source>
</reference>
<dbReference type="HOGENOM" id="CLU_083578_0_0_10"/>
<dbReference type="OrthoDB" id="997094at2"/>
<dbReference type="EMBL" id="AP014548">
    <property type="protein sequence ID" value="BAO55719.1"/>
    <property type="molecule type" value="Genomic_DNA"/>
</dbReference>
<proteinExistence type="predicted"/>
<evidence type="ECO:0000313" key="2">
    <source>
        <dbReference type="EMBL" id="BAO55719.1"/>
    </source>
</evidence>
<evidence type="ECO:0008006" key="4">
    <source>
        <dbReference type="Google" id="ProtNLM"/>
    </source>
</evidence>
<feature type="signal peptide" evidence="1">
    <location>
        <begin position="1"/>
        <end position="22"/>
    </location>
</feature>
<keyword evidence="3" id="KW-1185">Reference proteome</keyword>
<sequence>MKTIKLTTLLVLFFGSLSLINAQDINLTLGGQFQFTELNTEGILSNTSVEPGAGLELGVNLSLSENWSLNSGLGYSFQRSRSAISNLSGVQNNAQDLEGENFRFMYQVSGYSEVQEFQNLSIPLNVQFETTGHTRFYVRAGASYNLIMNASQDSQAQRLTTSGFFERFNGTLTAPAFAGFGTYGPIDFAERDVELSNSINATLELGIKETLPNNAFIYFGAFVEYGLNDIKEDAPNAGILSFNSTEPTNFISNGVLHAQNNAGNEYINEAKLFFTGVRIRYQFGSGN</sequence>
<keyword evidence="1" id="KW-0732">Signal</keyword>
<dbReference type="Proteomes" id="UP000031760">
    <property type="component" value="Chromosome"/>
</dbReference>
<dbReference type="AlphaFoldDB" id="W8VQK9"/>
<gene>
    <name evidence="2" type="ORF">NMS_1710</name>
</gene>
<feature type="chain" id="PRO_5004914163" description="Outer membrane protein beta-barrel domain-containing protein" evidence="1">
    <location>
        <begin position="23"/>
        <end position="287"/>
    </location>
</feature>
<dbReference type="STRING" id="1454201.NMS_1710"/>
<organism evidence="2 3">
    <name type="scientific">Nonlabens marinus S1-08</name>
    <dbReference type="NCBI Taxonomy" id="1454201"/>
    <lineage>
        <taxon>Bacteria</taxon>
        <taxon>Pseudomonadati</taxon>
        <taxon>Bacteroidota</taxon>
        <taxon>Flavobacteriia</taxon>
        <taxon>Flavobacteriales</taxon>
        <taxon>Flavobacteriaceae</taxon>
        <taxon>Nonlabens</taxon>
    </lineage>
</organism>
<dbReference type="KEGG" id="nmf:NMS_1710"/>
<evidence type="ECO:0000256" key="1">
    <source>
        <dbReference type="SAM" id="SignalP"/>
    </source>
</evidence>
<name>W8VQK9_9FLAO</name>
<protein>
    <recommendedName>
        <fullName evidence="4">Outer membrane protein beta-barrel domain-containing protein</fullName>
    </recommendedName>
</protein>
<dbReference type="RefSeq" id="WP_148311356.1">
    <property type="nucleotide sequence ID" value="NZ_AP014548.1"/>
</dbReference>
<accession>W8VQK9</accession>
<evidence type="ECO:0000313" key="3">
    <source>
        <dbReference type="Proteomes" id="UP000031760"/>
    </source>
</evidence>
<dbReference type="Gene3D" id="2.40.160.20">
    <property type="match status" value="1"/>
</dbReference>